<feature type="compositionally biased region" description="Polar residues" evidence="1">
    <location>
        <begin position="153"/>
        <end position="169"/>
    </location>
</feature>
<sequence>MDDGPKPSPCEEVDARLRTPPVKGRKEIVSPNLEPCSAPPRLSGKLRDCKGHEIEDSSECDLTGSPVFQRRAKQPFQRRLFWLQHRFGSALKRLPSPAKIDDKSMGEGDYCGTMSRSSVLVDEIPVATESGMLEKRGSQHRNSGKRTLLQAAITPTSSSQSGDTELLKTSSSPLPSPSSRPPGKGGGALSREAILQAELYRARRQLEEQRMKWKKEPSGDSTHADLAEAPGRLWKKIQDLPRVLASLTAACAEAEPKPDVLRAALVKAVARGLPDLLCVDEARLFIAVPSREGGPSLWTLDRDGAGREVPPAGLVGEAAASGCTVEAGGGRMVCVPVVNARDGKGRVGAVLQLNREEEDLGSLLGPRRVQAQLEKRESVHSLIAQHIDLLLEGIDSKIALDRGRRRAFGNLSRVVSRRKLVQALSRWVAVCSVSEDSDSPLESPRSMYDVVQTSSLTYALSELETAFQTCDLRTFVGAGERTIREMLTTAPELEHGWEGDKQSSTPDVWIILCNANPPPGSSTMENFPFSYTALSDPSGYAISGASGKLQLGEGVICVALANRATMSTELRNTVRTLVLAWAAWFSALQAKAMEEEKANLMQELGLRVKAVEIDAQALKGETLEAQERICQSRAQSNENILSVEQEIVSANMPGAVLEATERLLESTWDWEGLRQQLPVAASLLVGFDRLEYSMRITASELGHSEHLHAAGVTSDHVVEICSSTKARDSQVLQQVLSTGVPVKVFAPHGDALSSTQNTGRVSPSPSSALPSPSLAVASLAVPLRSVGSPENPIGALLIERSGATVSGFQDGDIEIITRFAGIVSGVMARLALGELLVQRRPGAAAGKHSSRLLQVAERLWTSAGNSLAEIEETFEAGTVHVLIGVYEDLGQAIDDVRCTVFMLDPQQGTLYGSNREVVPVGVGAVGMVALTGRPMREGLHVLYVPILQGKSGHDQAAAEHYKGEGTGAMQVLGVVRVYCASASKGSMEGEQDVKAVQALAQILVSVLQHAQTLQAAFGGMQDASAAIQSLQTRLGAAQDEIFLEVAARTHAEGVLSALQRLHAECASGGSEPSTALFQAIETAVCTTTRADSAAFLIVAEDEGGEKSADKYAGYEGTSRSVSAVSSGALWTLWPGEACPEERSHRQIEKDEAAAEIYTLRLGSSLNICCSPSQESPIDNINPFSSSSTCSSSSPSGFTADQSWLFGQSKKFKRNLESRMSEEKVTIMTMPVPRFGDKSGIVGVLEFVKQGRLEGPEEGVLSLLAREVGIIWAWTQAKEEISRQRLEFRELHNTLSDQTNVLKMTQVSSQQGGMLANLAFDLMAVPDREGAVTAVKDHIQKATMADTVEVFVQDLLPYHAVESGDVLDVALLTRKHRLECQVTHQESGATLGSVIMEGLNLDADLGDTIQLMVVRTWVMLLRALSSVEKGRALRVMAEGWESSCISILGILDLVSEELRATYRGLSAFLPPAAPNMPSCAFDPQENGMQSQASALTEYVRFIEESTATLFKLQGGRGRVSLRFAGTQKALNLQLKAAGGRRKDGSPMAFWQVAGAGSSNENEGTRWRANGSWRMEPSSCGREHEGVIGRYLKLWWSLMSSSDSTILMPGDFVMDVRVASNPSSDAILGRRRDGRAILSLPIFIPPAAKKVAMSTSTIMESLVAVLFVERPQDRAINSNGLISSTSPFTKEEISLAAQWSSQVSQIFSKVLFEVCRKQFVASRRQEKALSTFCAVWNHAQRRQAFLEWRSFYAQASLAKVCPSGAKSGEYPRHEGHSEVLTLCLTCLEAVSSAVEEDETDTILSDLETAMKANLPGALQTGACSLTLIYPRNLKRLSSKGTIKEAAKGAQSRAVRKQLQASGLKPDAGYLLVSKPVYSLTGKELIGLLEVVVNDCCVEEVDGALSVLASFLGGITNLVAALGMAKERCAEAAYMMEGFQAQIRLYKEAAEAAMECESLITEASACVLRKCDMAEALLLAAHDLPSLGRVVAEHLPHLVSGVRAILYVPPAITATDTIGKPEGIRGTEAHFMADNEASDRLDAVFVSTLSSAHPFIETFCRTEMLKRCFLSGRSLRCTFLASSSRELKKQLSNQHDEQHSDKRKPFFLIVEDPTFKKEHELIVICEPVVDKKDGSVNGLLRVDIRTSNHTEEDNDGDMNEVKMAFAYDTVLGWASSVVCRAFSLRRHVETLKDRLALEKWTSSRFNHLADLNRDFAEKRTICEILQQSSAVLGAERLALFVRPAQDGDEKWTGWRTDKDMNRALLEFKTYPRPAGDEKYRSIVEYVLAVDANEGCKPKIWGEHREALPHLSSEVDLPLDAEEVLGVLEIRSSEVNGKKGMGQDP</sequence>
<protein>
    <recommendedName>
        <fullName evidence="2">Plant heme peroxidase family profile domain-containing protein</fullName>
    </recommendedName>
</protein>
<dbReference type="GO" id="GO:0020037">
    <property type="term" value="F:heme binding"/>
    <property type="evidence" value="ECO:0007669"/>
    <property type="project" value="InterPro"/>
</dbReference>
<dbReference type="Proteomes" id="UP000355283">
    <property type="component" value="Unassembled WGS sequence"/>
</dbReference>
<organism evidence="3 4">
    <name type="scientific">Nannochloropsis salina CCMP1776</name>
    <dbReference type="NCBI Taxonomy" id="1027361"/>
    <lineage>
        <taxon>Eukaryota</taxon>
        <taxon>Sar</taxon>
        <taxon>Stramenopiles</taxon>
        <taxon>Ochrophyta</taxon>
        <taxon>Eustigmatophyceae</taxon>
        <taxon>Eustigmatales</taxon>
        <taxon>Monodopsidaceae</taxon>
        <taxon>Microchloropsis</taxon>
        <taxon>Microchloropsis salina</taxon>
    </lineage>
</organism>
<dbReference type="OrthoDB" id="10313767at2759"/>
<dbReference type="InterPro" id="IPR002016">
    <property type="entry name" value="Haem_peroxidase"/>
</dbReference>
<proteinExistence type="predicted"/>
<feature type="region of interest" description="Disordered" evidence="1">
    <location>
        <begin position="152"/>
        <end position="188"/>
    </location>
</feature>
<evidence type="ECO:0000256" key="1">
    <source>
        <dbReference type="SAM" id="MobiDB-lite"/>
    </source>
</evidence>
<dbReference type="EMBL" id="SDOX01000005">
    <property type="protein sequence ID" value="TFJ87757.1"/>
    <property type="molecule type" value="Genomic_DNA"/>
</dbReference>
<keyword evidence="4" id="KW-1185">Reference proteome</keyword>
<feature type="region of interest" description="Disordered" evidence="1">
    <location>
        <begin position="1"/>
        <end position="42"/>
    </location>
</feature>
<gene>
    <name evidence="3" type="ORF">NSK_001107</name>
</gene>
<evidence type="ECO:0000313" key="4">
    <source>
        <dbReference type="Proteomes" id="UP000355283"/>
    </source>
</evidence>
<dbReference type="GO" id="GO:0004601">
    <property type="term" value="F:peroxidase activity"/>
    <property type="evidence" value="ECO:0007669"/>
    <property type="project" value="InterPro"/>
</dbReference>
<name>A0A4D9DBI2_9STRA</name>
<evidence type="ECO:0000313" key="3">
    <source>
        <dbReference type="EMBL" id="TFJ87757.1"/>
    </source>
</evidence>
<dbReference type="GO" id="GO:0006979">
    <property type="term" value="P:response to oxidative stress"/>
    <property type="evidence" value="ECO:0007669"/>
    <property type="project" value="InterPro"/>
</dbReference>
<dbReference type="SUPFAM" id="SSF55781">
    <property type="entry name" value="GAF domain-like"/>
    <property type="match status" value="1"/>
</dbReference>
<feature type="domain" description="Plant heme peroxidase family profile" evidence="2">
    <location>
        <begin position="1884"/>
        <end position="2223"/>
    </location>
</feature>
<comment type="caution">
    <text evidence="3">The sequence shown here is derived from an EMBL/GenBank/DDBJ whole genome shotgun (WGS) entry which is preliminary data.</text>
</comment>
<reference evidence="3 4" key="1">
    <citation type="submission" date="2019-01" db="EMBL/GenBank/DDBJ databases">
        <title>Nuclear Genome Assembly of the Microalgal Biofuel strain Nannochloropsis salina CCMP1776.</title>
        <authorList>
            <person name="Hovde B."/>
        </authorList>
    </citation>
    <scope>NUCLEOTIDE SEQUENCE [LARGE SCALE GENOMIC DNA]</scope>
    <source>
        <strain evidence="3 4">CCMP1776</strain>
    </source>
</reference>
<accession>A0A4D9DBI2</accession>
<evidence type="ECO:0000259" key="2">
    <source>
        <dbReference type="PROSITE" id="PS50873"/>
    </source>
</evidence>
<dbReference type="PROSITE" id="PS50873">
    <property type="entry name" value="PEROXIDASE_4"/>
    <property type="match status" value="1"/>
</dbReference>